<dbReference type="Proteomes" id="UP001142393">
    <property type="component" value="Unassembled WGS sequence"/>
</dbReference>
<comment type="caution">
    <text evidence="1">The sequence shown here is derived from an EMBL/GenBank/DDBJ whole genome shotgun (WGS) entry which is preliminary data.</text>
</comment>
<reference evidence="1 2" key="1">
    <citation type="journal article" date="2023" name="Proc. Natl. Acad. Sci. U.S.A.">
        <title>A global phylogenomic analysis of the shiitake genus Lentinula.</title>
        <authorList>
            <person name="Sierra-Patev S."/>
            <person name="Min B."/>
            <person name="Naranjo-Ortiz M."/>
            <person name="Looney B."/>
            <person name="Konkel Z."/>
            <person name="Slot J.C."/>
            <person name="Sakamoto Y."/>
            <person name="Steenwyk J.L."/>
            <person name="Rokas A."/>
            <person name="Carro J."/>
            <person name="Camarero S."/>
            <person name="Ferreira P."/>
            <person name="Molpeceres G."/>
            <person name="Ruiz-Duenas F.J."/>
            <person name="Serrano A."/>
            <person name="Henrissat B."/>
            <person name="Drula E."/>
            <person name="Hughes K.W."/>
            <person name="Mata J.L."/>
            <person name="Ishikawa N.K."/>
            <person name="Vargas-Isla R."/>
            <person name="Ushijima S."/>
            <person name="Smith C.A."/>
            <person name="Donoghue J."/>
            <person name="Ahrendt S."/>
            <person name="Andreopoulos W."/>
            <person name="He G."/>
            <person name="LaButti K."/>
            <person name="Lipzen A."/>
            <person name="Ng V."/>
            <person name="Riley R."/>
            <person name="Sandor L."/>
            <person name="Barry K."/>
            <person name="Martinez A.T."/>
            <person name="Xiao Y."/>
            <person name="Gibbons J.G."/>
            <person name="Terashima K."/>
            <person name="Grigoriev I.V."/>
            <person name="Hibbett D."/>
        </authorList>
    </citation>
    <scope>NUCLEOTIDE SEQUENCE [LARGE SCALE GENOMIC DNA]</scope>
    <source>
        <strain evidence="1 2">TFB7810</strain>
    </source>
</reference>
<gene>
    <name evidence="1" type="ORF">DFH05DRAFT_1071598</name>
</gene>
<sequence>MDFILNVRRVHRCVSFLLLDWSGALFINPISSPAILIHSKLDAPHAQRHSCSGVSRCWCGVCCSLLFDVVLPTQRLNLNAGRSQIVSKRQFATASPLCRVLKQRGSYIARLRSRRHILHKSRDAKGQPRPTSFVFSINSLHQKMCHNIIDGRFYTECRHFHAMATHKQDCLRDNCVFSVRHTHSYCKSPNCIRMMAQPVQNPIRFSSMNCANCRARDGTFGHR</sequence>
<proteinExistence type="predicted"/>
<evidence type="ECO:0000313" key="1">
    <source>
        <dbReference type="EMBL" id="KAJ3744647.1"/>
    </source>
</evidence>
<dbReference type="AlphaFoldDB" id="A0A9W8TXZ5"/>
<dbReference type="EMBL" id="JANVFU010000006">
    <property type="protein sequence ID" value="KAJ3744647.1"/>
    <property type="molecule type" value="Genomic_DNA"/>
</dbReference>
<protein>
    <submittedName>
        <fullName evidence="1">Uncharacterized protein</fullName>
    </submittedName>
</protein>
<keyword evidence="2" id="KW-1185">Reference proteome</keyword>
<name>A0A9W8TXZ5_9AGAR</name>
<organism evidence="1 2">
    <name type="scientific">Lentinula detonsa</name>
    <dbReference type="NCBI Taxonomy" id="2804962"/>
    <lineage>
        <taxon>Eukaryota</taxon>
        <taxon>Fungi</taxon>
        <taxon>Dikarya</taxon>
        <taxon>Basidiomycota</taxon>
        <taxon>Agaricomycotina</taxon>
        <taxon>Agaricomycetes</taxon>
        <taxon>Agaricomycetidae</taxon>
        <taxon>Agaricales</taxon>
        <taxon>Marasmiineae</taxon>
        <taxon>Omphalotaceae</taxon>
        <taxon>Lentinula</taxon>
    </lineage>
</organism>
<accession>A0A9W8TXZ5</accession>
<evidence type="ECO:0000313" key="2">
    <source>
        <dbReference type="Proteomes" id="UP001142393"/>
    </source>
</evidence>